<organism evidence="3 4">
    <name type="scientific">Corynebacterium singulare</name>
    <dbReference type="NCBI Taxonomy" id="161899"/>
    <lineage>
        <taxon>Bacteria</taxon>
        <taxon>Bacillati</taxon>
        <taxon>Actinomycetota</taxon>
        <taxon>Actinomycetes</taxon>
        <taxon>Mycobacteriales</taxon>
        <taxon>Corynebacteriaceae</taxon>
        <taxon>Corynebacterium</taxon>
    </lineage>
</organism>
<dbReference type="PANTHER" id="PTHR43566:SF2">
    <property type="entry name" value="DUF4143 DOMAIN-CONTAINING PROTEIN"/>
    <property type="match status" value="1"/>
</dbReference>
<feature type="domain" description="AAA" evidence="1">
    <location>
        <begin position="60"/>
        <end position="179"/>
    </location>
</feature>
<dbReference type="Proteomes" id="UP000031890">
    <property type="component" value="Chromosome"/>
</dbReference>
<evidence type="ECO:0000259" key="2">
    <source>
        <dbReference type="Pfam" id="PF13635"/>
    </source>
</evidence>
<sequence length="456" mass="50728">MAMEALQNGNEEIAEWQYNSCRTATRVLQKRNIAGRLTVMTESFLYRNAQGLAEEILSDTPVLTISGARQVGKSTLVHQLLEEREHRFFNLDESTSLASAKEDPDGFVRQFPEGTLAIDEIQRAPELFRAIKGTLEEDRRPGRFILTGSSNLLSLTGAEESLAGRAETIRLHGLSVGERLGIHDDFAGRVWSLREEGVNPTSTPSRNDYFQLFCTPSFPGLRDASRRRQHRWFDAYIERVLSKDATELYGIQFPDRLSKLLNKLAAQGTAELVAAHIGRALDIPQRSVPTYVTALSDVFLLNQLPSWGTNLEKRAISKPKVFLSDTALATSLAGLDPEALEMNISSTITGGICEAFVANELLKQKAWSSIDYRLFHFRTSTGKEVDLVLESRSRDIVGVEVKAAMSIQPKDFAGLRYLQQVAGASFRAGIVLYTGKHVLPMGDNLWAMPISMLWHG</sequence>
<dbReference type="Pfam" id="PF13635">
    <property type="entry name" value="DUF4143"/>
    <property type="match status" value="1"/>
</dbReference>
<gene>
    <name evidence="3" type="ORF">CSING_03295</name>
</gene>
<dbReference type="InterPro" id="IPR041682">
    <property type="entry name" value="AAA_14"/>
</dbReference>
<evidence type="ECO:0000259" key="1">
    <source>
        <dbReference type="Pfam" id="PF13173"/>
    </source>
</evidence>
<protein>
    <submittedName>
        <fullName evidence="3">Putative ATPase (AAA+ superfamily)</fullName>
    </submittedName>
</protein>
<dbReference type="KEGG" id="csx:CSING_03295"/>
<proteinExistence type="predicted"/>
<dbReference type="HOGENOM" id="CLU_041527_3_0_11"/>
<name>A0A0B6EZ42_9CORY</name>
<feature type="domain" description="DUF4143" evidence="2">
    <location>
        <begin position="243"/>
        <end position="403"/>
    </location>
</feature>
<dbReference type="SUPFAM" id="SSF52540">
    <property type="entry name" value="P-loop containing nucleoside triphosphate hydrolases"/>
    <property type="match status" value="1"/>
</dbReference>
<evidence type="ECO:0000313" key="3">
    <source>
        <dbReference type="EMBL" id="AJI78209.1"/>
    </source>
</evidence>
<dbReference type="RefSeq" id="WP_236684016.1">
    <property type="nucleotide sequence ID" value="NZ_CP010827.1"/>
</dbReference>
<dbReference type="InterPro" id="IPR027417">
    <property type="entry name" value="P-loop_NTPase"/>
</dbReference>
<dbReference type="EMBL" id="CP010827">
    <property type="protein sequence ID" value="AJI78209.1"/>
    <property type="molecule type" value="Genomic_DNA"/>
</dbReference>
<dbReference type="InterPro" id="IPR025420">
    <property type="entry name" value="DUF4143"/>
</dbReference>
<dbReference type="AlphaFoldDB" id="A0A0B6EZ42"/>
<evidence type="ECO:0000313" key="4">
    <source>
        <dbReference type="Proteomes" id="UP000031890"/>
    </source>
</evidence>
<dbReference type="Pfam" id="PF13173">
    <property type="entry name" value="AAA_14"/>
    <property type="match status" value="1"/>
</dbReference>
<dbReference type="STRING" id="161899.CSING_03295"/>
<dbReference type="PANTHER" id="PTHR43566">
    <property type="entry name" value="CONSERVED PROTEIN"/>
    <property type="match status" value="1"/>
</dbReference>
<accession>A0A0B6EZ42</accession>
<reference evidence="3 4" key="1">
    <citation type="journal article" date="2015" name="Genome Announc.">
        <title>Complete Genome Sequence and Annotation of Corynebacterium singulare DSM 44357, Isolated from a Human Semen Specimen.</title>
        <authorList>
            <person name="Merten M."/>
            <person name="Brinkrolf K."/>
            <person name="Albersmeier A."/>
            <person name="Kutter Y."/>
            <person name="Ruckert C."/>
            <person name="Tauch A."/>
        </authorList>
    </citation>
    <scope>NUCLEOTIDE SEQUENCE [LARGE SCALE GENOMIC DNA]</scope>
    <source>
        <strain evidence="3">IBS B52218</strain>
    </source>
</reference>